<dbReference type="Proteomes" id="UP000070133">
    <property type="component" value="Unassembled WGS sequence"/>
</dbReference>
<comment type="caution">
    <text evidence="1">The sequence shown here is derived from an EMBL/GenBank/DDBJ whole genome shotgun (WGS) entry which is preliminary data.</text>
</comment>
<dbReference type="OrthoDB" id="408631at2759"/>
<reference evidence="1 2" key="1">
    <citation type="submission" date="2015-07" db="EMBL/GenBank/DDBJ databases">
        <title>Comparative genomics of the Sigatoka disease complex on banana suggests a link between parallel evolutionary changes in Pseudocercospora fijiensis and Pseudocercospora eumusae and increased virulence on the banana host.</title>
        <authorList>
            <person name="Chang T.-C."/>
            <person name="Salvucci A."/>
            <person name="Crous P.W."/>
            <person name="Stergiopoulos I."/>
        </authorList>
    </citation>
    <scope>NUCLEOTIDE SEQUENCE [LARGE SCALE GENOMIC DNA]</scope>
    <source>
        <strain evidence="1 2">CBS 114824</strain>
    </source>
</reference>
<keyword evidence="2" id="KW-1185">Reference proteome</keyword>
<sequence>MPAGRVLFDDSDIAMNLMALEMNEAEDEDTRSSVTKHAARVGPPQRFTWFTLIPGWSCAMLIELLHQNELQTPSYHMPKRPQGFPSIDQNPRIGQKRSLKQIIFPKRGPQTQPAPQPEDDDYTGNEYCLFLSCTVLECLRAAPSNELQKASAKIGACGTWRAWMFLPVIDGDLRSSREISTDAELEAWLRLEYPLLTARDVNDILEVHCTPSDASGVVPFATGPQQRPIALYSESTFVCSSYWLAEPYSCGKSRAARRGLILSPAFVQAFGRVWSNLVVNNDPSREQEWPTFNEHVYRT</sequence>
<name>A0A139HAQ3_9PEZI</name>
<dbReference type="SUPFAM" id="SSF53474">
    <property type="entry name" value="alpha/beta-Hydrolases"/>
    <property type="match status" value="1"/>
</dbReference>
<evidence type="ECO:0000313" key="2">
    <source>
        <dbReference type="Proteomes" id="UP000070133"/>
    </source>
</evidence>
<accession>A0A139HAQ3</accession>
<dbReference type="STRING" id="321146.A0A139HAQ3"/>
<dbReference type="EMBL" id="LFZN01000090">
    <property type="protein sequence ID" value="KXS99521.1"/>
    <property type="molecule type" value="Genomic_DNA"/>
</dbReference>
<dbReference type="AlphaFoldDB" id="A0A139HAQ3"/>
<proteinExistence type="predicted"/>
<protein>
    <submittedName>
        <fullName evidence="1">Uncharacterized protein</fullName>
    </submittedName>
</protein>
<dbReference type="InterPro" id="IPR029058">
    <property type="entry name" value="AB_hydrolase_fold"/>
</dbReference>
<organism evidence="1 2">
    <name type="scientific">Pseudocercospora eumusae</name>
    <dbReference type="NCBI Taxonomy" id="321146"/>
    <lineage>
        <taxon>Eukaryota</taxon>
        <taxon>Fungi</taxon>
        <taxon>Dikarya</taxon>
        <taxon>Ascomycota</taxon>
        <taxon>Pezizomycotina</taxon>
        <taxon>Dothideomycetes</taxon>
        <taxon>Dothideomycetidae</taxon>
        <taxon>Mycosphaerellales</taxon>
        <taxon>Mycosphaerellaceae</taxon>
        <taxon>Pseudocercospora</taxon>
    </lineage>
</organism>
<gene>
    <name evidence="1" type="ORF">AC578_4263</name>
</gene>
<evidence type="ECO:0000313" key="1">
    <source>
        <dbReference type="EMBL" id="KXS99521.1"/>
    </source>
</evidence>